<evidence type="ECO:0000313" key="3">
    <source>
        <dbReference type="Proteomes" id="UP000009168"/>
    </source>
</evidence>
<organism evidence="2 3">
    <name type="scientific">Tetrahymena thermophila (strain SB210)</name>
    <dbReference type="NCBI Taxonomy" id="312017"/>
    <lineage>
        <taxon>Eukaryota</taxon>
        <taxon>Sar</taxon>
        <taxon>Alveolata</taxon>
        <taxon>Ciliophora</taxon>
        <taxon>Intramacronucleata</taxon>
        <taxon>Oligohymenophorea</taxon>
        <taxon>Hymenostomatida</taxon>
        <taxon>Tetrahymenina</taxon>
        <taxon>Tetrahymenidae</taxon>
        <taxon>Tetrahymena</taxon>
    </lineage>
</organism>
<dbReference type="RefSeq" id="XP_001028066.2">
    <property type="nucleotide sequence ID" value="XM_001028066.2"/>
</dbReference>
<keyword evidence="1" id="KW-0175">Coiled coil</keyword>
<reference evidence="3" key="1">
    <citation type="journal article" date="2006" name="PLoS Biol.">
        <title>Macronuclear genome sequence of the ciliate Tetrahymena thermophila, a model eukaryote.</title>
        <authorList>
            <person name="Eisen J.A."/>
            <person name="Coyne R.S."/>
            <person name="Wu M."/>
            <person name="Wu D."/>
            <person name="Thiagarajan M."/>
            <person name="Wortman J.R."/>
            <person name="Badger J.H."/>
            <person name="Ren Q."/>
            <person name="Amedeo P."/>
            <person name="Jones K.M."/>
            <person name="Tallon L.J."/>
            <person name="Delcher A.L."/>
            <person name="Salzberg S.L."/>
            <person name="Silva J.C."/>
            <person name="Haas B.J."/>
            <person name="Majoros W.H."/>
            <person name="Farzad M."/>
            <person name="Carlton J.M."/>
            <person name="Smith R.K. Jr."/>
            <person name="Garg J."/>
            <person name="Pearlman R.E."/>
            <person name="Karrer K.M."/>
            <person name="Sun L."/>
            <person name="Manning G."/>
            <person name="Elde N.C."/>
            <person name="Turkewitz A.P."/>
            <person name="Asai D.J."/>
            <person name="Wilkes D.E."/>
            <person name="Wang Y."/>
            <person name="Cai H."/>
            <person name="Collins K."/>
            <person name="Stewart B.A."/>
            <person name="Lee S.R."/>
            <person name="Wilamowska K."/>
            <person name="Weinberg Z."/>
            <person name="Ruzzo W.L."/>
            <person name="Wloga D."/>
            <person name="Gaertig J."/>
            <person name="Frankel J."/>
            <person name="Tsao C.-C."/>
            <person name="Gorovsky M.A."/>
            <person name="Keeling P.J."/>
            <person name="Waller R.F."/>
            <person name="Patron N.J."/>
            <person name="Cherry J.M."/>
            <person name="Stover N.A."/>
            <person name="Krieger C.J."/>
            <person name="del Toro C."/>
            <person name="Ryder H.F."/>
            <person name="Williamson S.C."/>
            <person name="Barbeau R.A."/>
            <person name="Hamilton E.P."/>
            <person name="Orias E."/>
        </authorList>
    </citation>
    <scope>NUCLEOTIDE SEQUENCE [LARGE SCALE GENOMIC DNA]</scope>
    <source>
        <strain evidence="3">SB210</strain>
    </source>
</reference>
<dbReference type="eggNOG" id="ENOG502T2AF">
    <property type="taxonomic scope" value="Eukaryota"/>
</dbReference>
<keyword evidence="3" id="KW-1185">Reference proteome</keyword>
<name>I7LY72_TETTS</name>
<dbReference type="Proteomes" id="UP000009168">
    <property type="component" value="Unassembled WGS sequence"/>
</dbReference>
<dbReference type="InParanoid" id="I7LY72"/>
<dbReference type="AlphaFoldDB" id="I7LY72"/>
<protein>
    <submittedName>
        <fullName evidence="2">Uncharacterized protein</fullName>
    </submittedName>
</protein>
<dbReference type="GeneID" id="7847054"/>
<dbReference type="KEGG" id="tet:TTHERM_00526550"/>
<sequence>MKVIEDILKEVDQEVLRKAPHAQRKYNKITETLRVKFLNKIFQENKSIKKAAEELNINYSSAKTILTMHRKKSKNGGSSPSCADLTNPAALSQDFATASQQAMARALPPKHLIKQSFMSTASNLSEQKDFEDSCSDNHDELKGNNNIMKKQLIQNRNLVLVAPQAPNNIQVNPLSQIQQKNTSIIIPPPQQQQPALQQSAQIPTAISQNILLQLQQQFQVQQQQQQQQQQQLQNTLQQLLLLQLAQTQQAQQQPVQPAATLNPLATLLLQQQLLGQLPSAAAPMQQKFF</sequence>
<gene>
    <name evidence="2" type="ORF">TTHERM_00526550</name>
</gene>
<evidence type="ECO:0000256" key="1">
    <source>
        <dbReference type="SAM" id="Coils"/>
    </source>
</evidence>
<proteinExistence type="predicted"/>
<dbReference type="OrthoDB" id="299943at2759"/>
<feature type="coiled-coil region" evidence="1">
    <location>
        <begin position="211"/>
        <end position="242"/>
    </location>
</feature>
<dbReference type="EMBL" id="GG662209">
    <property type="protein sequence ID" value="EAS07824.2"/>
    <property type="molecule type" value="Genomic_DNA"/>
</dbReference>
<evidence type="ECO:0000313" key="2">
    <source>
        <dbReference type="EMBL" id="EAS07824.2"/>
    </source>
</evidence>
<accession>I7LY72</accession>